<name>A0A9P6G5J1_9FUNG</name>
<dbReference type="GO" id="GO:0005634">
    <property type="term" value="C:nucleus"/>
    <property type="evidence" value="ECO:0007669"/>
    <property type="project" value="UniProtKB-SubCell"/>
</dbReference>
<dbReference type="InterPro" id="IPR019331">
    <property type="entry name" value="FAM192A/Fyv6_N"/>
</dbReference>
<feature type="region of interest" description="Disordered" evidence="4">
    <location>
        <begin position="295"/>
        <end position="379"/>
    </location>
</feature>
<dbReference type="PANTHER" id="PTHR13495:SF0">
    <property type="entry name" value="PSME3-INTERACTING PROTEIN"/>
    <property type="match status" value="1"/>
</dbReference>
<evidence type="ECO:0000256" key="4">
    <source>
        <dbReference type="SAM" id="MobiDB-lite"/>
    </source>
</evidence>
<feature type="domain" description="FAM192A/Fyv6 N-terminal" evidence="5">
    <location>
        <begin position="123"/>
        <end position="241"/>
    </location>
</feature>
<reference evidence="6" key="1">
    <citation type="journal article" date="2020" name="Fungal Divers.">
        <title>Resolving the Mortierellaceae phylogeny through synthesis of multi-gene phylogenetics and phylogenomics.</title>
        <authorList>
            <person name="Vandepol N."/>
            <person name="Liber J."/>
            <person name="Desiro A."/>
            <person name="Na H."/>
            <person name="Kennedy M."/>
            <person name="Barry K."/>
            <person name="Grigoriev I.V."/>
            <person name="Miller A.N."/>
            <person name="O'Donnell K."/>
            <person name="Stajich J.E."/>
            <person name="Bonito G."/>
        </authorList>
    </citation>
    <scope>NUCLEOTIDE SEQUENCE</scope>
    <source>
        <strain evidence="6">KOD1015</strain>
    </source>
</reference>
<keyword evidence="2" id="KW-0539">Nucleus</keyword>
<keyword evidence="7" id="KW-1185">Reference proteome</keyword>
<dbReference type="PANTHER" id="PTHR13495">
    <property type="entry name" value="NEFA-INTERACTING NUCLEAR PROTEIN NIP30"/>
    <property type="match status" value="1"/>
</dbReference>
<dbReference type="EMBL" id="JAABOA010000008">
    <property type="protein sequence ID" value="KAF9586671.1"/>
    <property type="molecule type" value="Genomic_DNA"/>
</dbReference>
<comment type="subcellular location">
    <subcellularLocation>
        <location evidence="1">Nucleus</location>
    </subcellularLocation>
</comment>
<accession>A0A9P6G5J1</accession>
<evidence type="ECO:0000256" key="2">
    <source>
        <dbReference type="ARBA" id="ARBA00023242"/>
    </source>
</evidence>
<evidence type="ECO:0000313" key="7">
    <source>
        <dbReference type="Proteomes" id="UP000780801"/>
    </source>
</evidence>
<sequence length="379" mass="42113">MSSYSLVSSSTVPKLTSTGKYSGTLSISQLILDAYLSDDWSGISGDPVKFGLGFVSIAFDLVFMTQHYILYRDRTDIYYGESTGDTKSQDSQHLAQLEEQQSLLGHSSISRYTNARDKGDLEQDAIEEAKKVRQEEWEKAYKDQDSKAFGNHAPRLDFIRQKYPPPPPPEEELYDPRTLYERLQEQKQKKQDAFLEATKFGNLIHKIDNDEFDFLNSLESEEVNKKKAIADQEEEELKRFRVNVKIKSAPPPPTDPTELPTLPFAPTPILSGSSKKKLSVFSGLVKKKGIINSTTETKTTTVIGVESNSSKGMITAGKRKGTGRSDTEQSSTPDKADDSPDSKKIKTDKDSSSKPNTAPAKKNGLAALVAYDSSDDEDD</sequence>
<dbReference type="Pfam" id="PF10187">
    <property type="entry name" value="FAM192A_Fyv6_N"/>
    <property type="match status" value="1"/>
</dbReference>
<organism evidence="6 7">
    <name type="scientific">Lunasporangiospora selenospora</name>
    <dbReference type="NCBI Taxonomy" id="979761"/>
    <lineage>
        <taxon>Eukaryota</taxon>
        <taxon>Fungi</taxon>
        <taxon>Fungi incertae sedis</taxon>
        <taxon>Mucoromycota</taxon>
        <taxon>Mortierellomycotina</taxon>
        <taxon>Mortierellomycetes</taxon>
        <taxon>Mortierellales</taxon>
        <taxon>Mortierellaceae</taxon>
        <taxon>Lunasporangiospora</taxon>
    </lineage>
</organism>
<feature type="coiled-coil region" evidence="3">
    <location>
        <begin position="215"/>
        <end position="243"/>
    </location>
</feature>
<feature type="compositionally biased region" description="Basic and acidic residues" evidence="4">
    <location>
        <begin position="334"/>
        <end position="352"/>
    </location>
</feature>
<keyword evidence="3" id="KW-0175">Coiled coil</keyword>
<proteinExistence type="predicted"/>
<dbReference type="Proteomes" id="UP000780801">
    <property type="component" value="Unassembled WGS sequence"/>
</dbReference>
<feature type="region of interest" description="Disordered" evidence="4">
    <location>
        <begin position="245"/>
        <end position="275"/>
    </location>
</feature>
<dbReference type="AlphaFoldDB" id="A0A9P6G5J1"/>
<protein>
    <recommendedName>
        <fullName evidence="5">FAM192A/Fyv6 N-terminal domain-containing protein</fullName>
    </recommendedName>
</protein>
<comment type="caution">
    <text evidence="6">The sequence shown here is derived from an EMBL/GenBank/DDBJ whole genome shotgun (WGS) entry which is preliminary data.</text>
</comment>
<gene>
    <name evidence="6" type="ORF">BGW38_010165</name>
</gene>
<evidence type="ECO:0000256" key="3">
    <source>
        <dbReference type="SAM" id="Coils"/>
    </source>
</evidence>
<evidence type="ECO:0000256" key="1">
    <source>
        <dbReference type="ARBA" id="ARBA00004123"/>
    </source>
</evidence>
<dbReference type="OrthoDB" id="75720at2759"/>
<evidence type="ECO:0000259" key="5">
    <source>
        <dbReference type="Pfam" id="PF10187"/>
    </source>
</evidence>
<dbReference type="InterPro" id="IPR039845">
    <property type="entry name" value="FAM192A"/>
</dbReference>
<evidence type="ECO:0000313" key="6">
    <source>
        <dbReference type="EMBL" id="KAF9586671.1"/>
    </source>
</evidence>